<evidence type="ECO:0000256" key="1">
    <source>
        <dbReference type="ARBA" id="ARBA00005801"/>
    </source>
</evidence>
<feature type="transmembrane region" description="Helical" evidence="2">
    <location>
        <begin position="44"/>
        <end position="72"/>
    </location>
</feature>
<evidence type="ECO:0000313" key="4">
    <source>
        <dbReference type="EMBL" id="QRJ62924.1"/>
    </source>
</evidence>
<proteinExistence type="inferred from homology"/>
<keyword evidence="2" id="KW-0472">Membrane</keyword>
<dbReference type="EMBL" id="CP064781">
    <property type="protein sequence ID" value="QRJ62924.1"/>
    <property type="molecule type" value="Genomic_DNA"/>
</dbReference>
<accession>A0A974PWU6</accession>
<dbReference type="PANTHER" id="PTHR30487">
    <property type="entry name" value="TYPE 4 PREPILIN-LIKE PROTEINS LEADER PEPTIDE-PROCESSING ENZYME"/>
    <property type="match status" value="1"/>
</dbReference>
<reference evidence="4" key="1">
    <citation type="submission" date="2020-11" db="EMBL/GenBank/DDBJ databases">
        <title>Azospira restricta DSM 18626 genome sequence.</title>
        <authorList>
            <person name="Moe W.M."/>
        </authorList>
    </citation>
    <scope>NUCLEOTIDE SEQUENCE</scope>
    <source>
        <strain evidence="4">DSM 18626</strain>
    </source>
</reference>
<name>A0A974PWU6_9RHOO</name>
<comment type="similarity">
    <text evidence="1">Belongs to the peptidase A24 family.</text>
</comment>
<evidence type="ECO:0000259" key="3">
    <source>
        <dbReference type="Pfam" id="PF01478"/>
    </source>
</evidence>
<dbReference type="Gene3D" id="1.20.120.1220">
    <property type="match status" value="1"/>
</dbReference>
<dbReference type="GO" id="GO:0005886">
    <property type="term" value="C:plasma membrane"/>
    <property type="evidence" value="ECO:0007669"/>
    <property type="project" value="TreeGrafter"/>
</dbReference>
<organism evidence="4 5">
    <name type="scientific">Azospira restricta</name>
    <dbReference type="NCBI Taxonomy" id="404405"/>
    <lineage>
        <taxon>Bacteria</taxon>
        <taxon>Pseudomonadati</taxon>
        <taxon>Pseudomonadota</taxon>
        <taxon>Betaproteobacteria</taxon>
        <taxon>Rhodocyclales</taxon>
        <taxon>Rhodocyclaceae</taxon>
        <taxon>Azospira</taxon>
    </lineage>
</organism>
<dbReference type="KEGG" id="ares:IWH25_14330"/>
<sequence length="171" mass="18040">MATVFFHLVLVALLLAAALTDFRHHRVSNRLVLGGLLAAFAFHLVVPTTVGVWSGVLGMLLGFALLLPFYLLRGMAAGDVKLMAMVGAFVGPALTFWAVVATFLIGGVWAIVVVARRNAWARLAANLRHLPSHAGDMRMPVGGTASLGRIPYAVAIACGTIAVLAVELVSR</sequence>
<evidence type="ECO:0000313" key="5">
    <source>
        <dbReference type="Proteomes" id="UP000663444"/>
    </source>
</evidence>
<feature type="domain" description="Prepilin type IV endopeptidase peptidase" evidence="3">
    <location>
        <begin position="8"/>
        <end position="111"/>
    </location>
</feature>
<gene>
    <name evidence="4" type="ORF">IWH25_14330</name>
</gene>
<feature type="transmembrane region" description="Helical" evidence="2">
    <location>
        <begin position="150"/>
        <end position="169"/>
    </location>
</feature>
<dbReference type="InterPro" id="IPR050882">
    <property type="entry name" value="Prepilin_peptidase/N-MTase"/>
</dbReference>
<evidence type="ECO:0000256" key="2">
    <source>
        <dbReference type="SAM" id="Phobius"/>
    </source>
</evidence>
<feature type="transmembrane region" description="Helical" evidence="2">
    <location>
        <begin position="84"/>
        <end position="112"/>
    </location>
</feature>
<keyword evidence="2" id="KW-0812">Transmembrane</keyword>
<dbReference type="AlphaFoldDB" id="A0A974PWU6"/>
<dbReference type="InterPro" id="IPR000045">
    <property type="entry name" value="Prepilin_IV_endopep_pep"/>
</dbReference>
<dbReference type="Pfam" id="PF01478">
    <property type="entry name" value="Peptidase_A24"/>
    <property type="match status" value="1"/>
</dbReference>
<dbReference type="RefSeq" id="WP_203386452.1">
    <property type="nucleotide sequence ID" value="NZ_CP064781.1"/>
</dbReference>
<dbReference type="GO" id="GO:0004190">
    <property type="term" value="F:aspartic-type endopeptidase activity"/>
    <property type="evidence" value="ECO:0007669"/>
    <property type="project" value="InterPro"/>
</dbReference>
<dbReference type="PANTHER" id="PTHR30487:SF0">
    <property type="entry name" value="PREPILIN LEADER PEPTIDASE_N-METHYLTRANSFERASE-RELATED"/>
    <property type="match status" value="1"/>
</dbReference>
<protein>
    <submittedName>
        <fullName evidence="4">Prepilin peptidase</fullName>
    </submittedName>
</protein>
<keyword evidence="5" id="KW-1185">Reference proteome</keyword>
<dbReference type="GO" id="GO:0006465">
    <property type="term" value="P:signal peptide processing"/>
    <property type="evidence" value="ECO:0007669"/>
    <property type="project" value="TreeGrafter"/>
</dbReference>
<dbReference type="Proteomes" id="UP000663444">
    <property type="component" value="Chromosome"/>
</dbReference>
<keyword evidence="2" id="KW-1133">Transmembrane helix</keyword>